<organism evidence="1 2">
    <name type="scientific">Ciceribacter ferrooxidans</name>
    <dbReference type="NCBI Taxonomy" id="2509717"/>
    <lineage>
        <taxon>Bacteria</taxon>
        <taxon>Pseudomonadati</taxon>
        <taxon>Pseudomonadota</taxon>
        <taxon>Alphaproteobacteria</taxon>
        <taxon>Hyphomicrobiales</taxon>
        <taxon>Rhizobiaceae</taxon>
        <taxon>Ciceribacter</taxon>
    </lineage>
</organism>
<proteinExistence type="predicted"/>
<protein>
    <submittedName>
        <fullName evidence="1">Uncharacterized protein</fullName>
    </submittedName>
</protein>
<evidence type="ECO:0000313" key="2">
    <source>
        <dbReference type="Proteomes" id="UP000291088"/>
    </source>
</evidence>
<evidence type="ECO:0000313" key="1">
    <source>
        <dbReference type="EMBL" id="RYC10149.1"/>
    </source>
</evidence>
<dbReference type="EMBL" id="SDVB01000253">
    <property type="protein sequence ID" value="RYC10149.1"/>
    <property type="molecule type" value="Genomic_DNA"/>
</dbReference>
<reference evidence="1 2" key="1">
    <citation type="submission" date="2019-01" db="EMBL/GenBank/DDBJ databases">
        <authorList>
            <person name="Deng T."/>
        </authorList>
    </citation>
    <scope>NUCLEOTIDE SEQUENCE [LARGE SCALE GENOMIC DNA]</scope>
    <source>
        <strain evidence="1 2">F8825</strain>
    </source>
</reference>
<dbReference type="Proteomes" id="UP000291088">
    <property type="component" value="Unassembled WGS sequence"/>
</dbReference>
<name>A0A4Q2T0N6_9HYPH</name>
<sequence>MRAITHHIATALKDATRRSIKAAGGPESFQHVTRVRQGRLSCYGLTGEDYEADFIPLDVALEADLEAGSPIITSELARLLGYRLVPAEAEPRVSSLTHRDVSRLSLEFDDVRRAAAEALEDDHVDHGERRAIRRQVDELKKALAEFEGKLGEGA</sequence>
<dbReference type="RefSeq" id="WP_129333542.1">
    <property type="nucleotide sequence ID" value="NZ_SDVB01000253.1"/>
</dbReference>
<keyword evidence="2" id="KW-1185">Reference proteome</keyword>
<comment type="caution">
    <text evidence="1">The sequence shown here is derived from an EMBL/GenBank/DDBJ whole genome shotgun (WGS) entry which is preliminary data.</text>
</comment>
<dbReference type="OrthoDB" id="8369924at2"/>
<dbReference type="AlphaFoldDB" id="A0A4Q2T0N6"/>
<accession>A0A4Q2T0N6</accession>
<gene>
    <name evidence="1" type="ORF">EUU22_18970</name>
</gene>